<dbReference type="PANTHER" id="PTHR43708:SF3">
    <property type="entry name" value="OXIDOREDUCTASE"/>
    <property type="match status" value="1"/>
</dbReference>
<feature type="domain" description="GFO/IDH/MocA-like oxidoreductase" evidence="2">
    <location>
        <begin position="151"/>
        <end position="277"/>
    </location>
</feature>
<dbReference type="SUPFAM" id="SSF51735">
    <property type="entry name" value="NAD(P)-binding Rossmann-fold domains"/>
    <property type="match status" value="1"/>
</dbReference>
<accession>A0A1H4Y8Y0</accession>
<dbReference type="Gene3D" id="3.30.360.10">
    <property type="entry name" value="Dihydrodipicolinate Reductase, domain 2"/>
    <property type="match status" value="1"/>
</dbReference>
<reference evidence="4" key="1">
    <citation type="submission" date="2016-10" db="EMBL/GenBank/DDBJ databases">
        <authorList>
            <person name="Varghese N."/>
            <person name="Submissions S."/>
        </authorList>
    </citation>
    <scope>NUCLEOTIDE SEQUENCE [LARGE SCALE GENOMIC DNA]</scope>
    <source>
        <strain evidence="4">DSM 44234</strain>
    </source>
</reference>
<sequence>MRATLLERFGRRVRVAMVGGGIGSYIGETHAVALRADGLWDLVAGAFSRNPDTNAATGRSWLVPPERTYADHRALIAGESVRADRVDAVIVATRPSSHAEIACDLLAAGFHVISEKPLTDTAADARRVAAAVSESGRRLMLTHCYSGYPMVRQAREMVARGDLGRITLVESRFAGGMYAADTPPGSWRVDGTEGGVTALIADLGTHALHLAEFVAGRRITTVAADLARVAPEHVAFDNAYLTLRFENGARGRCWSTSQAAGATHGLAVTVHGDRGSVSWDHDTPETLWWRAAGEPDRLLTKAGPAATPAALAASRFTAGHPDGYALAFANLYRDFACALLSEALGEDPSPYLADLPDVADGVRTLAIVEAAVRSDAAGRPVTVDT</sequence>
<proteinExistence type="predicted"/>
<dbReference type="Pfam" id="PF01408">
    <property type="entry name" value="GFO_IDH_MocA"/>
    <property type="match status" value="1"/>
</dbReference>
<dbReference type="EMBL" id="FNSA01000003">
    <property type="protein sequence ID" value="SED14277.1"/>
    <property type="molecule type" value="Genomic_DNA"/>
</dbReference>
<dbReference type="InterPro" id="IPR000683">
    <property type="entry name" value="Gfo/Idh/MocA-like_OxRdtase_N"/>
</dbReference>
<evidence type="ECO:0000259" key="1">
    <source>
        <dbReference type="Pfam" id="PF01408"/>
    </source>
</evidence>
<evidence type="ECO:0000313" key="3">
    <source>
        <dbReference type="EMBL" id="SED14277.1"/>
    </source>
</evidence>
<name>A0A1H4Y8Y0_TSUTY</name>
<dbReference type="InterPro" id="IPR051317">
    <property type="entry name" value="Gfo/Idh/MocA_oxidoreduct"/>
</dbReference>
<evidence type="ECO:0000313" key="4">
    <source>
        <dbReference type="Proteomes" id="UP000182241"/>
    </source>
</evidence>
<dbReference type="OrthoDB" id="9792085at2"/>
<dbReference type="InterPro" id="IPR036291">
    <property type="entry name" value="NAD(P)-bd_dom_sf"/>
</dbReference>
<dbReference type="InterPro" id="IPR055170">
    <property type="entry name" value="GFO_IDH_MocA-like_dom"/>
</dbReference>
<dbReference type="GO" id="GO:0000166">
    <property type="term" value="F:nucleotide binding"/>
    <property type="evidence" value="ECO:0007669"/>
    <property type="project" value="InterPro"/>
</dbReference>
<dbReference type="Gene3D" id="3.40.50.720">
    <property type="entry name" value="NAD(P)-binding Rossmann-like Domain"/>
    <property type="match status" value="1"/>
</dbReference>
<dbReference type="PANTHER" id="PTHR43708">
    <property type="entry name" value="CONSERVED EXPRESSED OXIDOREDUCTASE (EUROFUNG)"/>
    <property type="match status" value="1"/>
</dbReference>
<gene>
    <name evidence="3" type="ORF">SAMN04489793_4098</name>
</gene>
<protein>
    <submittedName>
        <fullName evidence="3">Predicted dehydrogenase</fullName>
    </submittedName>
</protein>
<organism evidence="3 4">
    <name type="scientific">Tsukamurella tyrosinosolvens</name>
    <dbReference type="NCBI Taxonomy" id="57704"/>
    <lineage>
        <taxon>Bacteria</taxon>
        <taxon>Bacillati</taxon>
        <taxon>Actinomycetota</taxon>
        <taxon>Actinomycetes</taxon>
        <taxon>Mycobacteriales</taxon>
        <taxon>Tsukamurellaceae</taxon>
        <taxon>Tsukamurella</taxon>
    </lineage>
</organism>
<dbReference type="Proteomes" id="UP000182241">
    <property type="component" value="Unassembled WGS sequence"/>
</dbReference>
<keyword evidence="4" id="KW-1185">Reference proteome</keyword>
<dbReference type="RefSeq" id="WP_139286272.1">
    <property type="nucleotide sequence ID" value="NZ_CBDRGN010000003.1"/>
</dbReference>
<dbReference type="AlphaFoldDB" id="A0A1H4Y8Y0"/>
<feature type="domain" description="Gfo/Idh/MocA-like oxidoreductase N-terminal" evidence="1">
    <location>
        <begin position="13"/>
        <end position="143"/>
    </location>
</feature>
<dbReference type="Pfam" id="PF22725">
    <property type="entry name" value="GFO_IDH_MocA_C3"/>
    <property type="match status" value="1"/>
</dbReference>
<dbReference type="STRING" id="57704.SAMN04489793_4098"/>
<dbReference type="SUPFAM" id="SSF55347">
    <property type="entry name" value="Glyceraldehyde-3-phosphate dehydrogenase-like, C-terminal domain"/>
    <property type="match status" value="1"/>
</dbReference>
<evidence type="ECO:0000259" key="2">
    <source>
        <dbReference type="Pfam" id="PF22725"/>
    </source>
</evidence>